<dbReference type="Pfam" id="PF21310">
    <property type="entry name" value="OCRL-like_ASH"/>
    <property type="match status" value="1"/>
</dbReference>
<feature type="compositionally biased region" description="Acidic residues" evidence="1">
    <location>
        <begin position="455"/>
        <end position="472"/>
    </location>
</feature>
<dbReference type="EMBL" id="PXXK01000019">
    <property type="protein sequence ID" value="RFN54767.1"/>
    <property type="molecule type" value="Genomic_DNA"/>
</dbReference>
<feature type="compositionally biased region" description="Acidic residues" evidence="1">
    <location>
        <begin position="342"/>
        <end position="352"/>
    </location>
</feature>
<dbReference type="GO" id="GO:0004439">
    <property type="term" value="F:phosphatidylinositol-4,5-bisphosphate 5-phosphatase activity"/>
    <property type="evidence" value="ECO:0007669"/>
    <property type="project" value="TreeGrafter"/>
</dbReference>
<feature type="region of interest" description="Disordered" evidence="1">
    <location>
        <begin position="438"/>
        <end position="492"/>
    </location>
</feature>
<organism evidence="3 4">
    <name type="scientific">Fusarium flagelliforme</name>
    <dbReference type="NCBI Taxonomy" id="2675880"/>
    <lineage>
        <taxon>Eukaryota</taxon>
        <taxon>Fungi</taxon>
        <taxon>Dikarya</taxon>
        <taxon>Ascomycota</taxon>
        <taxon>Pezizomycotina</taxon>
        <taxon>Sordariomycetes</taxon>
        <taxon>Hypocreomycetidae</taxon>
        <taxon>Hypocreales</taxon>
        <taxon>Nectriaceae</taxon>
        <taxon>Fusarium</taxon>
        <taxon>Fusarium incarnatum-equiseti species complex</taxon>
    </lineage>
</organism>
<feature type="domain" description="Inositol polyphosphate-related phosphatase" evidence="2">
    <location>
        <begin position="39"/>
        <end position="446"/>
    </location>
</feature>
<feature type="compositionally biased region" description="Low complexity" evidence="1">
    <location>
        <begin position="885"/>
        <end position="896"/>
    </location>
</feature>
<dbReference type="InterPro" id="IPR048869">
    <property type="entry name" value="OCRL-1_2_ASH"/>
</dbReference>
<name>A0A395N4F5_9HYPO</name>
<dbReference type="GO" id="GO:0046856">
    <property type="term" value="P:phosphatidylinositol dephosphorylation"/>
    <property type="evidence" value="ECO:0007669"/>
    <property type="project" value="InterPro"/>
</dbReference>
<dbReference type="Gene3D" id="3.60.10.10">
    <property type="entry name" value="Endonuclease/exonuclease/phosphatase"/>
    <property type="match status" value="1"/>
</dbReference>
<feature type="compositionally biased region" description="Polar residues" evidence="1">
    <location>
        <begin position="1145"/>
        <end position="1154"/>
    </location>
</feature>
<dbReference type="Pfam" id="PF22669">
    <property type="entry name" value="Exo_endo_phos2"/>
    <property type="match status" value="2"/>
</dbReference>
<feature type="region of interest" description="Disordered" evidence="1">
    <location>
        <begin position="1187"/>
        <end position="1208"/>
    </location>
</feature>
<evidence type="ECO:0000256" key="1">
    <source>
        <dbReference type="SAM" id="MobiDB-lite"/>
    </source>
</evidence>
<accession>A0A395N4F5</accession>
<evidence type="ECO:0000313" key="4">
    <source>
        <dbReference type="Proteomes" id="UP000265631"/>
    </source>
</evidence>
<dbReference type="InterPro" id="IPR000300">
    <property type="entry name" value="IPPc"/>
</dbReference>
<feature type="region of interest" description="Disordered" evidence="1">
    <location>
        <begin position="1"/>
        <end position="24"/>
    </location>
</feature>
<reference evidence="3 4" key="1">
    <citation type="journal article" date="2018" name="PLoS Pathog.">
        <title>Evolution of structural diversity of trichothecenes, a family of toxins produced by plant pathogenic and entomopathogenic fungi.</title>
        <authorList>
            <person name="Proctor R.H."/>
            <person name="McCormick S.P."/>
            <person name="Kim H.S."/>
            <person name="Cardoza R.E."/>
            <person name="Stanley A.M."/>
            <person name="Lindo L."/>
            <person name="Kelly A."/>
            <person name="Brown D.W."/>
            <person name="Lee T."/>
            <person name="Vaughan M.M."/>
            <person name="Alexander N.J."/>
            <person name="Busman M."/>
            <person name="Gutierrez S."/>
        </authorList>
    </citation>
    <scope>NUCLEOTIDE SEQUENCE [LARGE SCALE GENOMIC DNA]</scope>
    <source>
        <strain evidence="3 4">NRRL 13405</strain>
    </source>
</reference>
<dbReference type="SUPFAM" id="SSF56219">
    <property type="entry name" value="DNase I-like"/>
    <property type="match status" value="1"/>
</dbReference>
<dbReference type="PANTHER" id="PTHR11200:SF300">
    <property type="entry name" value="TYPE II INOSITOL 1,4,5-TRISPHOSPHATE 5-PHOSPHATASE"/>
    <property type="match status" value="1"/>
</dbReference>
<dbReference type="Proteomes" id="UP000265631">
    <property type="component" value="Unassembled WGS sequence"/>
</dbReference>
<sequence length="1376" mass="153561">MAEENEHSPSSELGDPTSTTPQSLAKAVHARRSEFVRPHSLKVKIGTWNVAACAGTDKDLATWFTCGEGLDQQLTSLNLSQNSAVEKDRGDGGSPKPLHLTSGNDIGLYVLGLQEIVDLNTTKDYMNRAVYTDTTVMDKWKAALEAALPKGYELITAEQMTGLLLLVYASPEIAPTISNVSTKQVGTGLLGYFGNKGAVTTRLLLGETTRMVFVNSHLASGAGSSYLDRRCWDVGQVLSRTQFDPVVHSGVEEDEGEKIGDEDLAFWFGDLNFRLDGLPGDDIRRLLTLHARGEYGASEDESKPLDEQGVIVMKGSESDDESSSRPSLHSREESFDTASDLPDPDDFPEDPSQDPTSLQATIDSLLPHDQLRRVIKQRKAFHDGWQEGPITFLPTYKYDIGTVGLFDSSEKQRAPSWCDRILFRTRKDKQDYENKIKDEEEAKKKDEEMKSRGLEEDEDVLFSYDPDADGEDPTSSTDNLGYDEYDDDDDQEGEELITKEGFRDRISLEIYASHQRITSSDHKPITSIFTLDYDAVVPELKAMVHSEVARELDRAENEGRPGITVVVEGSEGNEDKIVDFEEVLPLEKQTRHLTVANTGSVAATFSFVTKPTTDDGDNAIPEWLTTTFVSADEETQTSLGATVTLDPGETAMVLLELQVSTVPHIRALNEARAKIEEVLVLRVEDGRDHFIPVRGTWQPSCLGRSIAELIRIPDGGIPPKELFKLTEVVQTLVERSLAEATMLEDEVLPRDPGWPLEASTWRVGEADMQDAKVKLVSALDNDGSLLDALPLEWPASFKLEVVCSILLLFLESLTDGLIPTHLWAKLSTSLPNVSSIPPTAWSDTKTGVLDILSTAPNHNIAFVFLTATLSRAASELTPVTNDPKGGLSRRLSFRRGNAQDEDSKKRKMREHRYAENERTYLVTETSSNLFIETMDLYPGAGSMLFWKPKFYDTAKVPAAYRRMVLFDAEKLHATLQDMLGVALSYATEEAIQLYAMAIPLPDVQEDHDLSDSPDEDDTKIEDFEIYEGSLTEEEYLTMKSPENVASDAYIETVTSSPMWDSAVDGYDWPNVEEPPKEEEVNISDNADVDSFESPADQVAPETNLWLTDTPGSSHDTFCDDFTSPLDSHSEEDEEANAQIVEDSPSMHQNDASSRLTHDPSASYEGVCSEIWYDTGATSHDHCVPFTHDGTDDKTSEKSADDSETSDEIDSELEKLQLGDNTLFHPVEYYWPMYFMENFFPKANEYQDYVEKKNALVETITKSKALSPIEVDYILRSFVHENMVRKPTVDCTQLFKIKRFVDNIERFVIAIQRNIDAIDADVNEGRQRHHMLRGSPLRLRSKGLGSSLRFVTSIDDEEELGEDDWGLSPVMKQRQLI</sequence>
<feature type="compositionally biased region" description="Acidic residues" evidence="1">
    <location>
        <begin position="481"/>
        <end position="492"/>
    </location>
</feature>
<keyword evidence="4" id="KW-1185">Reference proteome</keyword>
<feature type="compositionally biased region" description="Basic and acidic residues" evidence="1">
    <location>
        <begin position="1187"/>
        <end position="1200"/>
    </location>
</feature>
<dbReference type="SMART" id="SM00128">
    <property type="entry name" value="IPPc"/>
    <property type="match status" value="1"/>
</dbReference>
<dbReference type="PANTHER" id="PTHR11200">
    <property type="entry name" value="INOSITOL 5-PHOSPHATASE"/>
    <property type="match status" value="1"/>
</dbReference>
<dbReference type="InterPro" id="IPR013783">
    <property type="entry name" value="Ig-like_fold"/>
</dbReference>
<comment type="caution">
    <text evidence="3">The sequence shown here is derived from an EMBL/GenBank/DDBJ whole genome shotgun (WGS) entry which is preliminary data.</text>
</comment>
<dbReference type="InterPro" id="IPR046985">
    <property type="entry name" value="IP5"/>
</dbReference>
<evidence type="ECO:0000259" key="2">
    <source>
        <dbReference type="SMART" id="SM00128"/>
    </source>
</evidence>
<proteinExistence type="predicted"/>
<feature type="region of interest" description="Disordered" evidence="1">
    <location>
        <begin position="1104"/>
        <end position="1160"/>
    </location>
</feature>
<protein>
    <recommendedName>
        <fullName evidence="2">Inositol polyphosphate-related phosphatase domain-containing protein</fullName>
    </recommendedName>
</protein>
<feature type="compositionally biased region" description="Polar residues" evidence="1">
    <location>
        <begin position="1104"/>
        <end position="1115"/>
    </location>
</feature>
<feature type="compositionally biased region" description="Basic and acidic residues" evidence="1">
    <location>
        <begin position="438"/>
        <end position="454"/>
    </location>
</feature>
<dbReference type="Gene3D" id="2.60.40.10">
    <property type="entry name" value="Immunoglobulins"/>
    <property type="match status" value="1"/>
</dbReference>
<gene>
    <name evidence="3" type="ORF">FIE12Z_941</name>
</gene>
<feature type="region of interest" description="Disordered" evidence="1">
    <location>
        <begin position="315"/>
        <end position="358"/>
    </location>
</feature>
<feature type="region of interest" description="Disordered" evidence="1">
    <location>
        <begin position="880"/>
        <end position="911"/>
    </location>
</feature>
<dbReference type="STRING" id="2594813.A0A395N4F5"/>
<dbReference type="InterPro" id="IPR036691">
    <property type="entry name" value="Endo/exonu/phosph_ase_sf"/>
</dbReference>
<evidence type="ECO:0000313" key="3">
    <source>
        <dbReference type="EMBL" id="RFN54767.1"/>
    </source>
</evidence>
<feature type="compositionally biased region" description="Polar residues" evidence="1">
    <location>
        <begin position="10"/>
        <end position="23"/>
    </location>
</feature>